<evidence type="ECO:0000313" key="3">
    <source>
        <dbReference type="Proteomes" id="UP000521017"/>
    </source>
</evidence>
<dbReference type="AlphaFoldDB" id="A0A7X0MHQ7"/>
<dbReference type="Gene3D" id="3.40.630.30">
    <property type="match status" value="1"/>
</dbReference>
<accession>A0A7X0MHQ7</accession>
<gene>
    <name evidence="2" type="ORF">HDF25_001525</name>
</gene>
<dbReference type="RefSeq" id="WP_184624108.1">
    <property type="nucleotide sequence ID" value="NZ_JACHCC010000003.1"/>
</dbReference>
<dbReference type="GO" id="GO:1990189">
    <property type="term" value="F:protein N-terminal-serine acetyltransferase activity"/>
    <property type="evidence" value="ECO:0007669"/>
    <property type="project" value="TreeGrafter"/>
</dbReference>
<proteinExistence type="predicted"/>
<dbReference type="InterPro" id="IPR051908">
    <property type="entry name" value="Ribosomal_N-acetyltransferase"/>
</dbReference>
<dbReference type="GO" id="GO:0005737">
    <property type="term" value="C:cytoplasm"/>
    <property type="evidence" value="ECO:0007669"/>
    <property type="project" value="TreeGrafter"/>
</dbReference>
<dbReference type="Proteomes" id="UP000521017">
    <property type="component" value="Unassembled WGS sequence"/>
</dbReference>
<dbReference type="InterPro" id="IPR000182">
    <property type="entry name" value="GNAT_dom"/>
</dbReference>
<dbReference type="InterPro" id="IPR016181">
    <property type="entry name" value="Acyl_CoA_acyltransferase"/>
</dbReference>
<dbReference type="PROSITE" id="PS51186">
    <property type="entry name" value="GNAT"/>
    <property type="match status" value="1"/>
</dbReference>
<dbReference type="Pfam" id="PF13302">
    <property type="entry name" value="Acetyltransf_3"/>
    <property type="match status" value="1"/>
</dbReference>
<dbReference type="EMBL" id="JACHCC010000003">
    <property type="protein sequence ID" value="MBB6499384.1"/>
    <property type="molecule type" value="Genomic_DNA"/>
</dbReference>
<dbReference type="GO" id="GO:0008999">
    <property type="term" value="F:protein-N-terminal-alanine acetyltransferase activity"/>
    <property type="evidence" value="ECO:0007669"/>
    <property type="project" value="TreeGrafter"/>
</dbReference>
<sequence>MTESLAEIIRFGFQELGLNRIEAETRPGNAGSEKLLHKSGFRFEGLLREWMQWNGQKYDIRMHALLQRESKYLTK</sequence>
<dbReference type="PANTHER" id="PTHR43441">
    <property type="entry name" value="RIBOSOMAL-PROTEIN-SERINE ACETYLTRANSFERASE"/>
    <property type="match status" value="1"/>
</dbReference>
<dbReference type="PANTHER" id="PTHR43441:SF11">
    <property type="entry name" value="RIBOSOMAL-PROTEIN-SERINE ACETYLTRANSFERASE"/>
    <property type="match status" value="1"/>
</dbReference>
<evidence type="ECO:0000259" key="1">
    <source>
        <dbReference type="PROSITE" id="PS51186"/>
    </source>
</evidence>
<protein>
    <submittedName>
        <fullName evidence="2">RimJ/RimL family protein N-acetyltransferase</fullName>
    </submittedName>
</protein>
<reference evidence="2 3" key="1">
    <citation type="submission" date="2020-08" db="EMBL/GenBank/DDBJ databases">
        <title>Genomic Encyclopedia of Type Strains, Phase IV (KMG-V): Genome sequencing to study the core and pangenomes of soil and plant-associated prokaryotes.</title>
        <authorList>
            <person name="Whitman W."/>
        </authorList>
    </citation>
    <scope>NUCLEOTIDE SEQUENCE [LARGE SCALE GENOMIC DNA]</scope>
    <source>
        <strain evidence="2 3">M2T3</strain>
    </source>
</reference>
<organism evidence="2 3">
    <name type="scientific">Pedobacter cryoconitis</name>
    <dbReference type="NCBI Taxonomy" id="188932"/>
    <lineage>
        <taxon>Bacteria</taxon>
        <taxon>Pseudomonadati</taxon>
        <taxon>Bacteroidota</taxon>
        <taxon>Sphingobacteriia</taxon>
        <taxon>Sphingobacteriales</taxon>
        <taxon>Sphingobacteriaceae</taxon>
        <taxon>Pedobacter</taxon>
    </lineage>
</organism>
<feature type="domain" description="N-acetyltransferase" evidence="1">
    <location>
        <begin position="1"/>
        <end position="67"/>
    </location>
</feature>
<keyword evidence="2" id="KW-0808">Transferase</keyword>
<name>A0A7X0MHQ7_9SPHI</name>
<evidence type="ECO:0000313" key="2">
    <source>
        <dbReference type="EMBL" id="MBB6499384.1"/>
    </source>
</evidence>
<dbReference type="SUPFAM" id="SSF55729">
    <property type="entry name" value="Acyl-CoA N-acyltransferases (Nat)"/>
    <property type="match status" value="1"/>
</dbReference>
<comment type="caution">
    <text evidence="2">The sequence shown here is derived from an EMBL/GenBank/DDBJ whole genome shotgun (WGS) entry which is preliminary data.</text>
</comment>